<protein>
    <submittedName>
        <fullName evidence="1">YbdD/YjiX family protein</fullName>
    </submittedName>
</protein>
<dbReference type="InterPro" id="IPR007423">
    <property type="entry name" value="Sel_put"/>
</dbReference>
<gene>
    <name evidence="1" type="ORF">HW450_04765</name>
</gene>
<keyword evidence="2" id="KW-1185">Reference proteome</keyword>
<sequence>MRIIKAVWWWLGEIVGENEYAKYVAHLRHHHPDRPIPSEREYFRQRYAEKAANPGARCC</sequence>
<name>A0A7G5FHE2_9CORY</name>
<evidence type="ECO:0000313" key="2">
    <source>
        <dbReference type="Proteomes" id="UP000515570"/>
    </source>
</evidence>
<dbReference type="Proteomes" id="UP000515570">
    <property type="component" value="Chromosome"/>
</dbReference>
<dbReference type="RefSeq" id="WP_182386848.1">
    <property type="nucleotide sequence ID" value="NZ_CP059833.1"/>
</dbReference>
<evidence type="ECO:0000313" key="1">
    <source>
        <dbReference type="EMBL" id="QMV86033.1"/>
    </source>
</evidence>
<accession>A0A7G5FHE2</accession>
<proteinExistence type="predicted"/>
<dbReference type="Pfam" id="PF04328">
    <property type="entry name" value="Sel_put"/>
    <property type="match status" value="1"/>
</dbReference>
<organism evidence="1 2">
    <name type="scientific">Corynebacterium hindlerae</name>
    <dbReference type="NCBI Taxonomy" id="699041"/>
    <lineage>
        <taxon>Bacteria</taxon>
        <taxon>Bacillati</taxon>
        <taxon>Actinomycetota</taxon>
        <taxon>Actinomycetes</taxon>
        <taxon>Mycobacteriales</taxon>
        <taxon>Corynebacteriaceae</taxon>
        <taxon>Corynebacterium</taxon>
    </lineage>
</organism>
<reference evidence="1 2" key="1">
    <citation type="submission" date="2020-07" db="EMBL/GenBank/DDBJ databases">
        <title>non toxigenic Corynebacterium sp. nov from a clinical source.</title>
        <authorList>
            <person name="Bernier A.-M."/>
            <person name="Bernard K."/>
        </authorList>
    </citation>
    <scope>NUCLEOTIDE SEQUENCE [LARGE SCALE GENOMIC DNA]</scope>
    <source>
        <strain evidence="2">NML 93-0612</strain>
    </source>
</reference>
<dbReference type="AlphaFoldDB" id="A0A7G5FHE2"/>
<dbReference type="EMBL" id="CP059833">
    <property type="protein sequence ID" value="QMV86033.1"/>
    <property type="molecule type" value="Genomic_DNA"/>
</dbReference>